<dbReference type="EMBL" id="JAANIU010006003">
    <property type="protein sequence ID" value="KAG1544248.1"/>
    <property type="molecule type" value="Genomic_DNA"/>
</dbReference>
<accession>A0A9P6YBN4</accession>
<proteinExistence type="predicted"/>
<gene>
    <name evidence="2" type="ORF">G6F50_013897</name>
</gene>
<evidence type="ECO:0000256" key="1">
    <source>
        <dbReference type="SAM" id="MobiDB-lite"/>
    </source>
</evidence>
<organism evidence="2 3">
    <name type="scientific">Rhizopus delemar</name>
    <dbReference type="NCBI Taxonomy" id="936053"/>
    <lineage>
        <taxon>Eukaryota</taxon>
        <taxon>Fungi</taxon>
        <taxon>Fungi incertae sedis</taxon>
        <taxon>Mucoromycota</taxon>
        <taxon>Mucoromycotina</taxon>
        <taxon>Mucoromycetes</taxon>
        <taxon>Mucorales</taxon>
        <taxon>Mucorineae</taxon>
        <taxon>Rhizopodaceae</taxon>
        <taxon>Rhizopus</taxon>
    </lineage>
</organism>
<evidence type="ECO:0000313" key="3">
    <source>
        <dbReference type="Proteomes" id="UP000740926"/>
    </source>
</evidence>
<name>A0A9P6YBN4_9FUNG</name>
<feature type="compositionally biased region" description="Acidic residues" evidence="1">
    <location>
        <begin position="44"/>
        <end position="60"/>
    </location>
</feature>
<feature type="region of interest" description="Disordered" evidence="1">
    <location>
        <begin position="1"/>
        <end position="81"/>
    </location>
</feature>
<dbReference type="AlphaFoldDB" id="A0A9P6YBN4"/>
<keyword evidence="3" id="KW-1185">Reference proteome</keyword>
<dbReference type="Proteomes" id="UP000740926">
    <property type="component" value="Unassembled WGS sequence"/>
</dbReference>
<protein>
    <submittedName>
        <fullName evidence="2">Uncharacterized protein</fullName>
    </submittedName>
</protein>
<feature type="region of interest" description="Disordered" evidence="1">
    <location>
        <begin position="204"/>
        <end position="227"/>
    </location>
</feature>
<evidence type="ECO:0000313" key="2">
    <source>
        <dbReference type="EMBL" id="KAG1544248.1"/>
    </source>
</evidence>
<reference evidence="2 3" key="1">
    <citation type="journal article" date="2020" name="Microb. Genom.">
        <title>Genetic diversity of clinical and environmental Mucorales isolates obtained from an investigation of mucormycosis cases among solid organ transplant recipients.</title>
        <authorList>
            <person name="Nguyen M.H."/>
            <person name="Kaul D."/>
            <person name="Muto C."/>
            <person name="Cheng S.J."/>
            <person name="Richter R.A."/>
            <person name="Bruno V.M."/>
            <person name="Liu G."/>
            <person name="Beyhan S."/>
            <person name="Sundermann A.J."/>
            <person name="Mounaud S."/>
            <person name="Pasculle A.W."/>
            <person name="Nierman W.C."/>
            <person name="Driscoll E."/>
            <person name="Cumbie R."/>
            <person name="Clancy C.J."/>
            <person name="Dupont C.L."/>
        </authorList>
    </citation>
    <scope>NUCLEOTIDE SEQUENCE [LARGE SCALE GENOMIC DNA]</scope>
    <source>
        <strain evidence="2 3">GL24</strain>
    </source>
</reference>
<sequence length="227" mass="26440">MSVDNLVPNHISFDSPNHHHASITVNSSMSNERYKNRNKQCVPSDDEEEEDEEEEMDNTSDYELGYMPIRKTIPLPSDDEEEEEEEVLIRFSAYKEDDNQPLDTFVNKSAPTLVLVEGSHLQQRQQHYQYQQARLAKFHHQPSSMTGMDLLNQLEKEKAKRTLKPKKVPSQVKIKKGLLSQLPEAGSHNISFQQLQQEQMRCKGYLDPEQQRRSFYSRSRSPSPHKK</sequence>
<feature type="compositionally biased region" description="Low complexity" evidence="1">
    <location>
        <begin position="213"/>
        <end position="227"/>
    </location>
</feature>
<comment type="caution">
    <text evidence="2">The sequence shown here is derived from an EMBL/GenBank/DDBJ whole genome shotgun (WGS) entry which is preliminary data.</text>
</comment>